<feature type="region of interest" description="Disordered" evidence="1">
    <location>
        <begin position="148"/>
        <end position="175"/>
    </location>
</feature>
<proteinExistence type="predicted"/>
<organism evidence="2 3">
    <name type="scientific">Rhodomicrobium udaipurense</name>
    <dbReference type="NCBI Taxonomy" id="1202716"/>
    <lineage>
        <taxon>Bacteria</taxon>
        <taxon>Pseudomonadati</taxon>
        <taxon>Pseudomonadota</taxon>
        <taxon>Alphaproteobacteria</taxon>
        <taxon>Hyphomicrobiales</taxon>
        <taxon>Hyphomicrobiaceae</taxon>
        <taxon>Rhodomicrobium</taxon>
    </lineage>
</organism>
<reference evidence="2 3" key="1">
    <citation type="submission" date="2020-12" db="EMBL/GenBank/DDBJ databases">
        <title>Revised draft genomes of Rhodomicrobium vannielii ATCC 17100 and Rhodomicrobium udaipurense JA643.</title>
        <authorList>
            <person name="Conners E.M."/>
            <person name="Davenport E.J."/>
            <person name="Bose A."/>
        </authorList>
    </citation>
    <scope>NUCLEOTIDE SEQUENCE [LARGE SCALE GENOMIC DNA]</scope>
    <source>
        <strain evidence="2 3">JA643</strain>
    </source>
</reference>
<dbReference type="Proteomes" id="UP000623250">
    <property type="component" value="Unassembled WGS sequence"/>
</dbReference>
<dbReference type="EMBL" id="JAEMUK010000001">
    <property type="protein sequence ID" value="MBJ7541965.1"/>
    <property type="molecule type" value="Genomic_DNA"/>
</dbReference>
<name>A0A8I1GA84_9HYPH</name>
<dbReference type="RefSeq" id="WP_037240070.1">
    <property type="nucleotide sequence ID" value="NZ_JAEMUK010000001.1"/>
</dbReference>
<comment type="caution">
    <text evidence="2">The sequence shown here is derived from an EMBL/GenBank/DDBJ whole genome shotgun (WGS) entry which is preliminary data.</text>
</comment>
<keyword evidence="3" id="KW-1185">Reference proteome</keyword>
<evidence type="ECO:0000256" key="1">
    <source>
        <dbReference type="SAM" id="MobiDB-lite"/>
    </source>
</evidence>
<sequence length="175" mass="19425">MSEEVARLQEGIDAARKTFGAEREGLEDMLARDFVSGVDAADTLLSLTDEFGLEHAAELLRERPGDFGELRDGISGDWEERCAEIMGKVSRASESLDRLDELTHRREGLLQREGGRVINIQGREFALRGEVPEAVPLDKAALERQLSATERLRNEKGIAPAEPSPAPTREQTRSR</sequence>
<protein>
    <submittedName>
        <fullName evidence="2">Uncharacterized protein</fullName>
    </submittedName>
</protein>
<accession>A0A8I1GA84</accession>
<gene>
    <name evidence="2" type="ORF">JDN41_00145</name>
</gene>
<evidence type="ECO:0000313" key="3">
    <source>
        <dbReference type="Proteomes" id="UP000623250"/>
    </source>
</evidence>
<dbReference type="AlphaFoldDB" id="A0A8I1GA84"/>
<evidence type="ECO:0000313" key="2">
    <source>
        <dbReference type="EMBL" id="MBJ7541965.1"/>
    </source>
</evidence>